<keyword evidence="11" id="KW-1133">Transmembrane helix</keyword>
<keyword evidence="11" id="KW-0812">Transmembrane</keyword>
<dbReference type="InterPro" id="IPR009030">
    <property type="entry name" value="Growth_fac_rcpt_cys_sf"/>
</dbReference>
<comment type="caution">
    <text evidence="9">Lacks conserved residue(s) required for the propagation of feature annotation.</text>
</comment>
<evidence type="ECO:0000313" key="15">
    <source>
        <dbReference type="Proteomes" id="UP000193380"/>
    </source>
</evidence>
<evidence type="ECO:0000256" key="7">
    <source>
        <dbReference type="ARBA" id="ARBA00023157"/>
    </source>
</evidence>
<dbReference type="PANTHER" id="PTHR24037:SF10">
    <property type="entry name" value="MUCIN-13"/>
    <property type="match status" value="1"/>
</dbReference>
<organism evidence="14 15">
    <name type="scientific">Oncorhynchus mykiss</name>
    <name type="common">Rainbow trout</name>
    <name type="synonym">Salmo gairdneri</name>
    <dbReference type="NCBI Taxonomy" id="8022"/>
    <lineage>
        <taxon>Eukaryota</taxon>
        <taxon>Metazoa</taxon>
        <taxon>Chordata</taxon>
        <taxon>Craniata</taxon>
        <taxon>Vertebrata</taxon>
        <taxon>Euteleostomi</taxon>
        <taxon>Actinopterygii</taxon>
        <taxon>Neopterygii</taxon>
        <taxon>Teleostei</taxon>
        <taxon>Protacanthopterygii</taxon>
        <taxon>Salmoniformes</taxon>
        <taxon>Salmonidae</taxon>
        <taxon>Salmoninae</taxon>
        <taxon>Oncorhynchus</taxon>
    </lineage>
</organism>
<dbReference type="Proteomes" id="UP000193380">
    <property type="component" value="Unassembled WGS sequence"/>
</dbReference>
<evidence type="ECO:0000256" key="11">
    <source>
        <dbReference type="SAM" id="Phobius"/>
    </source>
</evidence>
<dbReference type="InterPro" id="IPR000742">
    <property type="entry name" value="EGF"/>
</dbReference>
<feature type="domain" description="EGF-like" evidence="13">
    <location>
        <begin position="13"/>
        <end position="54"/>
    </location>
</feature>
<dbReference type="PANTHER" id="PTHR24037">
    <property type="entry name" value="HEART DEVELOPMENT PROTEIN WITH EGF-LIKE DOMAINS 1"/>
    <property type="match status" value="1"/>
</dbReference>
<dbReference type="AlphaFoldDB" id="A0A060VQ06"/>
<proteinExistence type="predicted"/>
<comment type="subcellular location">
    <subcellularLocation>
        <location evidence="1">Cell membrane</location>
    </subcellularLocation>
</comment>
<reference evidence="14" key="1">
    <citation type="journal article" date="2014" name="Nat. Commun.">
        <title>The rainbow trout genome provides novel insights into evolution after whole-genome duplication in vertebrates.</title>
        <authorList>
            <person name="Berthelot C."/>
            <person name="Brunet F."/>
            <person name="Chalopin D."/>
            <person name="Juanchich A."/>
            <person name="Bernard M."/>
            <person name="Noel B."/>
            <person name="Bento P."/>
            <person name="Da Silva C."/>
            <person name="Labadie K."/>
            <person name="Alberti A."/>
            <person name="Aury J.M."/>
            <person name="Louis A."/>
            <person name="Dehais P."/>
            <person name="Bardou P."/>
            <person name="Montfort J."/>
            <person name="Klopp C."/>
            <person name="Cabau C."/>
            <person name="Gaspin C."/>
            <person name="Thorgaard G.H."/>
            <person name="Boussaha M."/>
            <person name="Quillet E."/>
            <person name="Guyomard R."/>
            <person name="Galiana D."/>
            <person name="Bobe J."/>
            <person name="Volff J.N."/>
            <person name="Genet C."/>
            <person name="Wincker P."/>
            <person name="Jaillon O."/>
            <person name="Roest Crollius H."/>
            <person name="Guiguen Y."/>
        </authorList>
    </citation>
    <scope>NUCLEOTIDE SEQUENCE [LARGE SCALE GENOMIC DNA]</scope>
</reference>
<protein>
    <recommendedName>
        <fullName evidence="16">EGF-like domain-containing protein</fullName>
    </recommendedName>
</protein>
<evidence type="ECO:0000259" key="12">
    <source>
        <dbReference type="PROSITE" id="PS50024"/>
    </source>
</evidence>
<dbReference type="EMBL" id="FR904278">
    <property type="protein sequence ID" value="CDQ57023.1"/>
    <property type="molecule type" value="Genomic_DNA"/>
</dbReference>
<dbReference type="PaxDb" id="8022-A0A060VQ06"/>
<feature type="compositionally biased region" description="Basic and acidic residues" evidence="10">
    <location>
        <begin position="361"/>
        <end position="379"/>
    </location>
</feature>
<evidence type="ECO:0000256" key="1">
    <source>
        <dbReference type="ARBA" id="ARBA00004236"/>
    </source>
</evidence>
<dbReference type="Pfam" id="PF01390">
    <property type="entry name" value="SEA"/>
    <property type="match status" value="1"/>
</dbReference>
<dbReference type="InterPro" id="IPR036364">
    <property type="entry name" value="SEA_dom_sf"/>
</dbReference>
<name>A0A060VQ06_ONCMY</name>
<evidence type="ECO:0000256" key="10">
    <source>
        <dbReference type="SAM" id="MobiDB-lite"/>
    </source>
</evidence>
<keyword evidence="8" id="KW-0325">Glycoprotein</keyword>
<sequence>MTKGVKQQGQFHMGHPCAPNPCEGGSSCQPGYDSHFTCLCLAGQKYSEDRKRCEEAKVFPGSLTVPSMTFIDDMTNPQSEGFNSSADKLITMMRDLFQSHLGYIDSTVLNFSKMAKGPARTIWSLKSGGVNVAMENNFKLDSIITEAVINGTIQDAIVDCDKTGAVCLNPLLKNAAYKETDLCDSYRKPCDDTSTTCTSDSGRPECTCQDNYVKSEYSIRTCKACESGKKAEDGVCNDCSFGYSGLNCNESWKLILVIVGTVLGALLLITLIMLPVVARKTSKKSSSKKSSKNAEVPTYTSPYTAKDFRASALTNGGVTNVSSGFAGVPKIPRAMPNNNSWDRGSNLEMTESGSRQALVTRGDKGGVRTSGRERGRMSEKGGWGRYKSSSGQITTKILLYV</sequence>
<evidence type="ECO:0000256" key="8">
    <source>
        <dbReference type="ARBA" id="ARBA00023180"/>
    </source>
</evidence>
<keyword evidence="4" id="KW-0732">Signal</keyword>
<evidence type="ECO:0000313" key="14">
    <source>
        <dbReference type="EMBL" id="CDQ57023.1"/>
    </source>
</evidence>
<evidence type="ECO:0000256" key="2">
    <source>
        <dbReference type="ARBA" id="ARBA00022475"/>
    </source>
</evidence>
<feature type="region of interest" description="Disordered" evidence="10">
    <location>
        <begin position="351"/>
        <end position="387"/>
    </location>
</feature>
<dbReference type="InterPro" id="IPR000082">
    <property type="entry name" value="SEA_dom"/>
</dbReference>
<keyword evidence="7" id="KW-1015">Disulfide bond</keyword>
<dbReference type="SUPFAM" id="SSF57184">
    <property type="entry name" value="Growth factor receptor domain"/>
    <property type="match status" value="1"/>
</dbReference>
<keyword evidence="2" id="KW-1003">Cell membrane</keyword>
<dbReference type="PROSITE" id="PS50024">
    <property type="entry name" value="SEA"/>
    <property type="match status" value="1"/>
</dbReference>
<dbReference type="GO" id="GO:0005886">
    <property type="term" value="C:plasma membrane"/>
    <property type="evidence" value="ECO:0007669"/>
    <property type="project" value="UniProtKB-SubCell"/>
</dbReference>
<feature type="domain" description="SEA" evidence="12">
    <location>
        <begin position="55"/>
        <end position="170"/>
    </location>
</feature>
<keyword evidence="3 9" id="KW-0245">EGF-like domain</keyword>
<keyword evidence="5" id="KW-0677">Repeat</keyword>
<accession>A0A060VQ06</accession>
<evidence type="ECO:0000256" key="9">
    <source>
        <dbReference type="PROSITE-ProRule" id="PRU00076"/>
    </source>
</evidence>
<keyword evidence="6 11" id="KW-0472">Membrane</keyword>
<dbReference type="PROSITE" id="PS50026">
    <property type="entry name" value="EGF_3"/>
    <property type="match status" value="1"/>
</dbReference>
<gene>
    <name evidence="14" type="ORF">GSONMT00067786001</name>
</gene>
<evidence type="ECO:0008006" key="16">
    <source>
        <dbReference type="Google" id="ProtNLM"/>
    </source>
</evidence>
<evidence type="ECO:0000256" key="4">
    <source>
        <dbReference type="ARBA" id="ARBA00022729"/>
    </source>
</evidence>
<dbReference type="SMART" id="SM00181">
    <property type="entry name" value="EGF"/>
    <property type="match status" value="2"/>
</dbReference>
<dbReference type="Gene3D" id="3.30.70.960">
    <property type="entry name" value="SEA domain"/>
    <property type="match status" value="1"/>
</dbReference>
<evidence type="ECO:0000259" key="13">
    <source>
        <dbReference type="PROSITE" id="PS50026"/>
    </source>
</evidence>
<feature type="transmembrane region" description="Helical" evidence="11">
    <location>
        <begin position="254"/>
        <end position="278"/>
    </location>
</feature>
<reference evidence="14" key="2">
    <citation type="submission" date="2014-03" db="EMBL/GenBank/DDBJ databases">
        <authorList>
            <person name="Genoscope - CEA"/>
        </authorList>
    </citation>
    <scope>NUCLEOTIDE SEQUENCE</scope>
</reference>
<evidence type="ECO:0000256" key="6">
    <source>
        <dbReference type="ARBA" id="ARBA00023136"/>
    </source>
</evidence>
<dbReference type="SUPFAM" id="SSF82671">
    <property type="entry name" value="SEA domain"/>
    <property type="match status" value="1"/>
</dbReference>
<evidence type="ECO:0000256" key="3">
    <source>
        <dbReference type="ARBA" id="ARBA00022536"/>
    </source>
</evidence>
<evidence type="ECO:0000256" key="5">
    <source>
        <dbReference type="ARBA" id="ARBA00022737"/>
    </source>
</evidence>
<dbReference type="STRING" id="8022.A0A060VQ06"/>